<dbReference type="PANTHER" id="PTHR30069">
    <property type="entry name" value="TONB-DEPENDENT OUTER MEMBRANE RECEPTOR"/>
    <property type="match status" value="1"/>
</dbReference>
<keyword evidence="4 10" id="KW-0812">Transmembrane</keyword>
<evidence type="ECO:0000256" key="6">
    <source>
        <dbReference type="ARBA" id="ARBA00023065"/>
    </source>
</evidence>
<keyword evidence="5 12" id="KW-0732">Signal</keyword>
<keyword evidence="6" id="KW-0406">Ion transport</keyword>
<dbReference type="PANTHER" id="PTHR30069:SF53">
    <property type="entry name" value="COLICIN I RECEPTOR-RELATED"/>
    <property type="match status" value="1"/>
</dbReference>
<dbReference type="Gene3D" id="2.170.130.10">
    <property type="entry name" value="TonB-dependent receptor, plug domain"/>
    <property type="match status" value="1"/>
</dbReference>
<evidence type="ECO:0000256" key="10">
    <source>
        <dbReference type="PROSITE-ProRule" id="PRU01360"/>
    </source>
</evidence>
<evidence type="ECO:0000256" key="3">
    <source>
        <dbReference type="ARBA" id="ARBA00022452"/>
    </source>
</evidence>
<dbReference type="InterPro" id="IPR037066">
    <property type="entry name" value="Plug_dom_sf"/>
</dbReference>
<evidence type="ECO:0000259" key="14">
    <source>
        <dbReference type="Pfam" id="PF07715"/>
    </source>
</evidence>
<dbReference type="PROSITE" id="PS52016">
    <property type="entry name" value="TONB_DEPENDENT_REC_3"/>
    <property type="match status" value="1"/>
</dbReference>
<feature type="chain" id="PRO_5040913732" evidence="12">
    <location>
        <begin position="22"/>
        <end position="761"/>
    </location>
</feature>
<evidence type="ECO:0000256" key="9">
    <source>
        <dbReference type="ARBA" id="ARBA00023237"/>
    </source>
</evidence>
<evidence type="ECO:0000256" key="2">
    <source>
        <dbReference type="ARBA" id="ARBA00022448"/>
    </source>
</evidence>
<dbReference type="SUPFAM" id="SSF56935">
    <property type="entry name" value="Porins"/>
    <property type="match status" value="1"/>
</dbReference>
<sequence length="761" mass="83384">MNRRSTATFALVTLLPVAATAADADTATRLDTVDVRGLQPTSLPTQIPTTTEGITAVEIDERINATDSEDALKYFPSLLVRKRYIGDYDHAVLATRASGTGNSARSLVFADGIQISNLLGNGATFTPRWGLVTPEEIERVDVLYGPFSAAYAGNSVGAVVDYVTRMPQAFEAHVKAGWYSQNYSLYRTDDTFDAWHTSASIGDRQGRFAWWLNLSRLDSESQPIGFANRLVSAGTPVTGAPGAAGTPVDGAVAGRNPREQPWWLFGATSQTNTVQDHAKIKLAYDVADDLRASVVAAQWENDVFRDSQSFIEDAAGNPVYAGNVVVGADRYTLAPTDISLQRADLRHRMIGATLKRASGGTFDYTLSASRYDYARDLVRSPTVARPLADAGGAGRIANGDGTGWDAVWFAATWRPNAAHVVDAGVQRDAYALRTAVSTTSDWIRGRAEAPFSAFRGDTDLTSFYAQDTWRMDARWTATLGVRYEDWSAHDGALADASRTLRFARRDETDASPKAALAWAVADDWTVKASLGRSVRYPTVSELFQGSISADAIVNNDPNLKPERAWTAELSSVHELERGSLRATVFAERTRDALYSQTNVTVTPTVTNIQNVDRIETRGLELAYAAQGVGVEGLDLLGSVTFADSIIRENANFPASVGKWQPRVPRWRANLVGTYRAGAHWTYTLAARYSGKQFNTLDNADPNGASYTGVSDFFVVDARARFALDERWSGSVGVDNLNNREYWNFHPYPQRTWSVEVRYDYR</sequence>
<dbReference type="Pfam" id="PF07715">
    <property type="entry name" value="Plug"/>
    <property type="match status" value="1"/>
</dbReference>
<dbReference type="GO" id="GO:0009279">
    <property type="term" value="C:cell outer membrane"/>
    <property type="evidence" value="ECO:0007669"/>
    <property type="project" value="UniProtKB-SubCell"/>
</dbReference>
<dbReference type="InterPro" id="IPR036942">
    <property type="entry name" value="Beta-barrel_TonB_sf"/>
</dbReference>
<dbReference type="EMBL" id="JAOVZO020000018">
    <property type="protein sequence ID" value="MDC8014574.1"/>
    <property type="molecule type" value="Genomic_DNA"/>
</dbReference>
<comment type="subcellular location">
    <subcellularLocation>
        <location evidence="1 10">Cell outer membrane</location>
        <topology evidence="1 10">Multi-pass membrane protein</topology>
    </subcellularLocation>
</comment>
<reference evidence="15" key="1">
    <citation type="submission" date="2023-02" db="EMBL/GenBank/DDBJ databases">
        <title>Tahibacter soli sp. nov. isolated from soil.</title>
        <authorList>
            <person name="Baek J.H."/>
            <person name="Lee J.K."/>
            <person name="Choi D.G."/>
            <person name="Jeon C.O."/>
        </authorList>
    </citation>
    <scope>NUCLEOTIDE SEQUENCE</scope>
    <source>
        <strain evidence="15">BL</strain>
    </source>
</reference>
<evidence type="ECO:0000259" key="13">
    <source>
        <dbReference type="Pfam" id="PF00593"/>
    </source>
</evidence>
<dbReference type="AlphaFoldDB" id="A0A9X3YLK2"/>
<dbReference type="CDD" id="cd01347">
    <property type="entry name" value="ligand_gated_channel"/>
    <property type="match status" value="1"/>
</dbReference>
<dbReference type="GO" id="GO:0015344">
    <property type="term" value="F:siderophore uptake transmembrane transporter activity"/>
    <property type="evidence" value="ECO:0007669"/>
    <property type="project" value="TreeGrafter"/>
</dbReference>
<keyword evidence="2 10" id="KW-0813">Transport</keyword>
<evidence type="ECO:0000256" key="1">
    <source>
        <dbReference type="ARBA" id="ARBA00004571"/>
    </source>
</evidence>
<keyword evidence="15" id="KW-0675">Receptor</keyword>
<dbReference type="RefSeq" id="WP_263542209.1">
    <property type="nucleotide sequence ID" value="NZ_JAOVZO020000018.1"/>
</dbReference>
<comment type="caution">
    <text evidence="15">The sequence shown here is derived from an EMBL/GenBank/DDBJ whole genome shotgun (WGS) entry which is preliminary data.</text>
</comment>
<evidence type="ECO:0000256" key="8">
    <source>
        <dbReference type="ARBA" id="ARBA00023136"/>
    </source>
</evidence>
<dbReference type="InterPro" id="IPR012910">
    <property type="entry name" value="Plug_dom"/>
</dbReference>
<accession>A0A9X3YLK2</accession>
<feature type="signal peptide" evidence="12">
    <location>
        <begin position="1"/>
        <end position="21"/>
    </location>
</feature>
<dbReference type="Pfam" id="PF00593">
    <property type="entry name" value="TonB_dep_Rec_b-barrel"/>
    <property type="match status" value="1"/>
</dbReference>
<dbReference type="GO" id="GO:0044718">
    <property type="term" value="P:siderophore transmembrane transport"/>
    <property type="evidence" value="ECO:0007669"/>
    <property type="project" value="TreeGrafter"/>
</dbReference>
<dbReference type="Proteomes" id="UP001139971">
    <property type="component" value="Unassembled WGS sequence"/>
</dbReference>
<evidence type="ECO:0000256" key="5">
    <source>
        <dbReference type="ARBA" id="ARBA00022729"/>
    </source>
</evidence>
<dbReference type="Gene3D" id="2.40.170.20">
    <property type="entry name" value="TonB-dependent receptor, beta-barrel domain"/>
    <property type="match status" value="1"/>
</dbReference>
<evidence type="ECO:0000256" key="11">
    <source>
        <dbReference type="RuleBase" id="RU003357"/>
    </source>
</evidence>
<evidence type="ECO:0000256" key="12">
    <source>
        <dbReference type="SAM" id="SignalP"/>
    </source>
</evidence>
<feature type="domain" description="TonB-dependent receptor plug" evidence="14">
    <location>
        <begin position="46"/>
        <end position="159"/>
    </location>
</feature>
<dbReference type="InterPro" id="IPR000531">
    <property type="entry name" value="Beta-barrel_TonB"/>
</dbReference>
<keyword evidence="8 10" id="KW-0472">Membrane</keyword>
<protein>
    <submittedName>
        <fullName evidence="15">TonB-dependent receptor</fullName>
    </submittedName>
</protein>
<name>A0A9X3YLK2_9GAMM</name>
<evidence type="ECO:0000256" key="7">
    <source>
        <dbReference type="ARBA" id="ARBA00023077"/>
    </source>
</evidence>
<keyword evidence="16" id="KW-1185">Reference proteome</keyword>
<feature type="domain" description="TonB-dependent receptor-like beta-barrel" evidence="13">
    <location>
        <begin position="452"/>
        <end position="736"/>
    </location>
</feature>
<evidence type="ECO:0000256" key="4">
    <source>
        <dbReference type="ARBA" id="ARBA00022692"/>
    </source>
</evidence>
<gene>
    <name evidence="15" type="ORF">OD750_018670</name>
</gene>
<keyword evidence="3 10" id="KW-1134">Transmembrane beta strand</keyword>
<dbReference type="InterPro" id="IPR039426">
    <property type="entry name" value="TonB-dep_rcpt-like"/>
</dbReference>
<keyword evidence="9 10" id="KW-0998">Cell outer membrane</keyword>
<keyword evidence="7 11" id="KW-0798">TonB box</keyword>
<comment type="similarity">
    <text evidence="10 11">Belongs to the TonB-dependent receptor family.</text>
</comment>
<proteinExistence type="inferred from homology"/>
<evidence type="ECO:0000313" key="15">
    <source>
        <dbReference type="EMBL" id="MDC8014574.1"/>
    </source>
</evidence>
<evidence type="ECO:0000313" key="16">
    <source>
        <dbReference type="Proteomes" id="UP001139971"/>
    </source>
</evidence>
<organism evidence="15 16">
    <name type="scientific">Tahibacter soli</name>
    <dbReference type="NCBI Taxonomy" id="2983605"/>
    <lineage>
        <taxon>Bacteria</taxon>
        <taxon>Pseudomonadati</taxon>
        <taxon>Pseudomonadota</taxon>
        <taxon>Gammaproteobacteria</taxon>
        <taxon>Lysobacterales</taxon>
        <taxon>Rhodanobacteraceae</taxon>
        <taxon>Tahibacter</taxon>
    </lineage>
</organism>